<dbReference type="Pfam" id="PF08263">
    <property type="entry name" value="LRRNT_2"/>
    <property type="match status" value="1"/>
</dbReference>
<comment type="caution">
    <text evidence="10">The sequence shown here is derived from an EMBL/GenBank/DDBJ whole genome shotgun (WGS) entry which is preliminary data.</text>
</comment>
<dbReference type="InterPro" id="IPR032675">
    <property type="entry name" value="LRR_dom_sf"/>
</dbReference>
<dbReference type="InterPro" id="IPR001611">
    <property type="entry name" value="Leu-rich_rpt"/>
</dbReference>
<reference evidence="10" key="1">
    <citation type="submission" date="2024-03" db="EMBL/GenBank/DDBJ databases">
        <title>WGS assembly of Saponaria officinalis var. Norfolk2.</title>
        <authorList>
            <person name="Jenkins J."/>
            <person name="Shu S."/>
            <person name="Grimwood J."/>
            <person name="Barry K."/>
            <person name="Goodstein D."/>
            <person name="Schmutz J."/>
            <person name="Leebens-Mack J."/>
            <person name="Osbourn A."/>
        </authorList>
    </citation>
    <scope>NUCLEOTIDE SEQUENCE [LARGE SCALE GENOMIC DNA]</scope>
    <source>
        <strain evidence="10">JIC</strain>
    </source>
</reference>
<evidence type="ECO:0000256" key="2">
    <source>
        <dbReference type="ARBA" id="ARBA00004370"/>
    </source>
</evidence>
<dbReference type="Proteomes" id="UP001443914">
    <property type="component" value="Unassembled WGS sequence"/>
</dbReference>
<dbReference type="InterPro" id="IPR013210">
    <property type="entry name" value="LRR_N_plant-typ"/>
</dbReference>
<evidence type="ECO:0000256" key="3">
    <source>
        <dbReference type="ARBA" id="ARBA00022614"/>
    </source>
</evidence>
<accession>A0AAW1ILL5</accession>
<dbReference type="AlphaFoldDB" id="A0AAW1ILL5"/>
<keyword evidence="6" id="KW-0472">Membrane</keyword>
<sequence>MSKNMSTSNVYLLPLLIIFISQILYITQSQDLPNVCHPHDKKILLNIKNNLGNPSSLSSWDPNTDCCDHWITIQCNEQGHVTSLTFLQAHDVHGPIPPFLDQLPWLTGLYFLDVPNLSGPIPSYFRKLTNLTAFVISGTSVTGPIPKFLGQYTNLIQLNLPSNKLFGPVPEELSRMKSMMYLDLSNNSLNGSIPNAFAHLTNLTGMFLNLNKFSGPIPDFLANLVNVGTIDFSSNSLTGPIPAFLGRMGNLTTLGLSNNQLTGPVPKELGRSNLVIIGLANNKLSGDASFLFEKGNKQVNDIQISSNLLKFDFTNVDLSPNLSGFNISHNMIYGSLPKRFGQIWVDSFNVSYNQLCGPIPDGELFKQADPAFFSHNKCLCGGPLPACK</sequence>
<dbReference type="Pfam" id="PF00560">
    <property type="entry name" value="LRR_1"/>
    <property type="match status" value="2"/>
</dbReference>
<dbReference type="FunFam" id="3.80.10.10:FF:000400">
    <property type="entry name" value="Nuclear pore complex protein NUP107"/>
    <property type="match status" value="1"/>
</dbReference>
<dbReference type="EMBL" id="JBDFQZ010000009">
    <property type="protein sequence ID" value="KAK9690934.1"/>
    <property type="molecule type" value="Genomic_DNA"/>
</dbReference>
<keyword evidence="11" id="KW-1185">Reference proteome</keyword>
<dbReference type="SUPFAM" id="SSF52058">
    <property type="entry name" value="L domain-like"/>
    <property type="match status" value="1"/>
</dbReference>
<feature type="signal peptide" evidence="8">
    <location>
        <begin position="1"/>
        <end position="29"/>
    </location>
</feature>
<feature type="domain" description="Leucine-rich repeat-containing N-terminal plant-type" evidence="9">
    <location>
        <begin position="37"/>
        <end position="76"/>
    </location>
</feature>
<protein>
    <recommendedName>
        <fullName evidence="9">Leucine-rich repeat-containing N-terminal plant-type domain-containing protein</fullName>
    </recommendedName>
</protein>
<evidence type="ECO:0000256" key="7">
    <source>
        <dbReference type="ARBA" id="ARBA00038043"/>
    </source>
</evidence>
<name>A0AAW1ILL5_SAPOF</name>
<proteinExistence type="inferred from homology"/>
<evidence type="ECO:0000313" key="10">
    <source>
        <dbReference type="EMBL" id="KAK9690934.1"/>
    </source>
</evidence>
<keyword evidence="5" id="KW-0677">Repeat</keyword>
<evidence type="ECO:0000256" key="4">
    <source>
        <dbReference type="ARBA" id="ARBA00022729"/>
    </source>
</evidence>
<feature type="chain" id="PRO_5043463684" description="Leucine-rich repeat-containing N-terminal plant-type domain-containing protein" evidence="8">
    <location>
        <begin position="30"/>
        <end position="388"/>
    </location>
</feature>
<comment type="subcellular location">
    <subcellularLocation>
        <location evidence="1">Cell envelope</location>
    </subcellularLocation>
    <subcellularLocation>
        <location evidence="2">Membrane</location>
    </subcellularLocation>
</comment>
<evidence type="ECO:0000256" key="1">
    <source>
        <dbReference type="ARBA" id="ARBA00004196"/>
    </source>
</evidence>
<evidence type="ECO:0000256" key="5">
    <source>
        <dbReference type="ARBA" id="ARBA00022737"/>
    </source>
</evidence>
<keyword evidence="4 8" id="KW-0732">Signal</keyword>
<evidence type="ECO:0000313" key="11">
    <source>
        <dbReference type="Proteomes" id="UP001443914"/>
    </source>
</evidence>
<dbReference type="Gene3D" id="3.80.10.10">
    <property type="entry name" value="Ribonuclease Inhibitor"/>
    <property type="match status" value="2"/>
</dbReference>
<evidence type="ECO:0000256" key="8">
    <source>
        <dbReference type="SAM" id="SignalP"/>
    </source>
</evidence>
<organism evidence="10 11">
    <name type="scientific">Saponaria officinalis</name>
    <name type="common">Common soapwort</name>
    <name type="synonym">Lychnis saponaria</name>
    <dbReference type="NCBI Taxonomy" id="3572"/>
    <lineage>
        <taxon>Eukaryota</taxon>
        <taxon>Viridiplantae</taxon>
        <taxon>Streptophyta</taxon>
        <taxon>Embryophyta</taxon>
        <taxon>Tracheophyta</taxon>
        <taxon>Spermatophyta</taxon>
        <taxon>Magnoliopsida</taxon>
        <taxon>eudicotyledons</taxon>
        <taxon>Gunneridae</taxon>
        <taxon>Pentapetalae</taxon>
        <taxon>Caryophyllales</taxon>
        <taxon>Caryophyllaceae</taxon>
        <taxon>Caryophylleae</taxon>
        <taxon>Saponaria</taxon>
    </lineage>
</organism>
<comment type="similarity">
    <text evidence="7">Belongs to the polygalacturonase-inhibiting protein family.</text>
</comment>
<dbReference type="GO" id="GO:0016020">
    <property type="term" value="C:membrane"/>
    <property type="evidence" value="ECO:0007669"/>
    <property type="project" value="UniProtKB-SubCell"/>
</dbReference>
<dbReference type="PRINTS" id="PR00019">
    <property type="entry name" value="LEURICHRPT"/>
</dbReference>
<keyword evidence="3" id="KW-0433">Leucine-rich repeat</keyword>
<dbReference type="PANTHER" id="PTHR48059">
    <property type="entry name" value="POLYGALACTURONASE INHIBITOR 1"/>
    <property type="match status" value="1"/>
</dbReference>
<gene>
    <name evidence="10" type="ORF">RND81_09G164400</name>
</gene>
<evidence type="ECO:0000256" key="6">
    <source>
        <dbReference type="ARBA" id="ARBA00023136"/>
    </source>
</evidence>
<evidence type="ECO:0000259" key="9">
    <source>
        <dbReference type="Pfam" id="PF08263"/>
    </source>
</evidence>
<dbReference type="FunFam" id="3.80.10.10:FF:000383">
    <property type="entry name" value="Leucine-rich repeat receptor protein kinase EMS1"/>
    <property type="match status" value="1"/>
</dbReference>
<dbReference type="InterPro" id="IPR051848">
    <property type="entry name" value="PGIP"/>
</dbReference>
<dbReference type="PANTHER" id="PTHR48059:SF28">
    <property type="entry name" value="POLYGALACTURONASE INHIBITOR 1-LIKE"/>
    <property type="match status" value="1"/>
</dbReference>